<dbReference type="Proteomes" id="UP000198287">
    <property type="component" value="Unassembled WGS sequence"/>
</dbReference>
<feature type="signal peptide" evidence="1">
    <location>
        <begin position="1"/>
        <end position="20"/>
    </location>
</feature>
<feature type="chain" id="PRO_5013393616" evidence="1">
    <location>
        <begin position="21"/>
        <end position="324"/>
    </location>
</feature>
<comment type="caution">
    <text evidence="2">The sequence shown here is derived from an EMBL/GenBank/DDBJ whole genome shotgun (WGS) entry which is preliminary data.</text>
</comment>
<keyword evidence="3" id="KW-1185">Reference proteome</keyword>
<keyword evidence="1" id="KW-0732">Signal</keyword>
<evidence type="ECO:0000313" key="3">
    <source>
        <dbReference type="Proteomes" id="UP000198287"/>
    </source>
</evidence>
<sequence>MQLKLVYIFLCTLAVNFCNGQSPLVAQLSQVKLPTRMEKTTVSYDGDDTIYIFGGFRTAPLYRSRDILEYRISTDSIRIQPAGTFPIEISSGTVTRDRFGNYYYFGGFDDDSLPSQKIYHFSPATGQVVELGSFSNSLFDAVGFQYNDTISYIVGRSPTAMVQFDLDGVQLNVGVRLPVVLMRTGVFWNGNQTAYVIGSSQMETGPPHVIIKYDIPSGQAVLMGEIDFPDMNSTPATTWDSRFEFAYAIGGFEQNDAIMRMNLGTESIEMLPVENFPGGGRTMFYNSAAAYVEKLNRIYFFGGRTLHLDTLDGESKDDIWFIQL</sequence>
<name>A0A226F6C5_FOLCA</name>
<evidence type="ECO:0000256" key="1">
    <source>
        <dbReference type="SAM" id="SignalP"/>
    </source>
</evidence>
<dbReference type="Gene3D" id="2.120.10.80">
    <property type="entry name" value="Kelch-type beta propeller"/>
    <property type="match status" value="1"/>
</dbReference>
<proteinExistence type="predicted"/>
<evidence type="ECO:0000313" key="2">
    <source>
        <dbReference type="EMBL" id="OXA65047.1"/>
    </source>
</evidence>
<organism evidence="2 3">
    <name type="scientific">Folsomia candida</name>
    <name type="common">Springtail</name>
    <dbReference type="NCBI Taxonomy" id="158441"/>
    <lineage>
        <taxon>Eukaryota</taxon>
        <taxon>Metazoa</taxon>
        <taxon>Ecdysozoa</taxon>
        <taxon>Arthropoda</taxon>
        <taxon>Hexapoda</taxon>
        <taxon>Collembola</taxon>
        <taxon>Entomobryomorpha</taxon>
        <taxon>Isotomoidea</taxon>
        <taxon>Isotomidae</taxon>
        <taxon>Proisotominae</taxon>
        <taxon>Folsomia</taxon>
    </lineage>
</organism>
<dbReference type="InterPro" id="IPR011043">
    <property type="entry name" value="Gal_Oxase/kelch_b-propeller"/>
</dbReference>
<gene>
    <name evidence="2" type="ORF">Fcan01_01424</name>
</gene>
<dbReference type="EMBL" id="LNIX01000001">
    <property type="protein sequence ID" value="OXA65047.1"/>
    <property type="molecule type" value="Genomic_DNA"/>
</dbReference>
<dbReference type="AlphaFoldDB" id="A0A226F6C5"/>
<dbReference type="SUPFAM" id="SSF50965">
    <property type="entry name" value="Galactose oxidase, central domain"/>
    <property type="match status" value="1"/>
</dbReference>
<dbReference type="InterPro" id="IPR015915">
    <property type="entry name" value="Kelch-typ_b-propeller"/>
</dbReference>
<reference evidence="2 3" key="1">
    <citation type="submission" date="2015-12" db="EMBL/GenBank/DDBJ databases">
        <title>The genome of Folsomia candida.</title>
        <authorList>
            <person name="Faddeeva A."/>
            <person name="Derks M.F."/>
            <person name="Anvar Y."/>
            <person name="Smit S."/>
            <person name="Van Straalen N."/>
            <person name="Roelofs D."/>
        </authorList>
    </citation>
    <scope>NUCLEOTIDE SEQUENCE [LARGE SCALE GENOMIC DNA]</scope>
    <source>
        <strain evidence="2 3">VU population</strain>
        <tissue evidence="2">Whole body</tissue>
    </source>
</reference>
<accession>A0A226F6C5</accession>
<protein>
    <submittedName>
        <fullName evidence="2">Uncharacterized protein</fullName>
    </submittedName>
</protein>